<evidence type="ECO:0000256" key="1">
    <source>
        <dbReference type="SAM" id="SignalP"/>
    </source>
</evidence>
<reference evidence="3 4" key="1">
    <citation type="submission" date="2024-01" db="EMBL/GenBank/DDBJ databases">
        <title>Mariniflexile litorale sp. nov., isolated from the shallow sediments of the Sea of Japan.</title>
        <authorList>
            <person name="Romanenko L."/>
            <person name="Bystritskaya E."/>
            <person name="Isaeva M."/>
        </authorList>
    </citation>
    <scope>NUCLEOTIDE SEQUENCE [LARGE SCALE GENOMIC DNA]</scope>
    <source>
        <strain evidence="3 4">KCTC 32427</strain>
    </source>
</reference>
<dbReference type="EMBL" id="JAZHYP010000009">
    <property type="protein sequence ID" value="MEN3324962.1"/>
    <property type="molecule type" value="Genomic_DNA"/>
</dbReference>
<feature type="signal peptide" evidence="1">
    <location>
        <begin position="1"/>
        <end position="24"/>
    </location>
</feature>
<dbReference type="RefSeq" id="WP_346242760.1">
    <property type="nucleotide sequence ID" value="NZ_JAZHYP010000009.1"/>
</dbReference>
<dbReference type="Pfam" id="PF18942">
    <property type="entry name" value="DUF5689"/>
    <property type="match status" value="1"/>
</dbReference>
<feature type="chain" id="PRO_5047417890" evidence="1">
    <location>
        <begin position="25"/>
        <end position="473"/>
    </location>
</feature>
<gene>
    <name evidence="3" type="ORF">VP395_14580</name>
</gene>
<accession>A0ABV0AFG3</accession>
<name>A0ABV0AFG3_9FLAO</name>
<keyword evidence="4" id="KW-1185">Reference proteome</keyword>
<evidence type="ECO:0000313" key="3">
    <source>
        <dbReference type="EMBL" id="MEN3324962.1"/>
    </source>
</evidence>
<feature type="domain" description="DUF5689" evidence="2">
    <location>
        <begin position="280"/>
        <end position="459"/>
    </location>
</feature>
<dbReference type="Proteomes" id="UP001416393">
    <property type="component" value="Unassembled WGS sequence"/>
</dbReference>
<sequence>MKTMNFNRLLFLILLSITILSCSKDDDNNSGGNSGATSKVSFIQENYTITPQMDSVIIPLKLEPKAFIDGFITIELSGNATYGSDYITIPEVSNGKVLIELLINTQSTNLIIYKTNENYSIEKTLNLKLSNSTTGFSIGSTNNTQVTFEAQINWANKLNFNTSIGQINENNNEGLSVMLNTTSSVPNGSVAKIKIISPAGINYGTHFYTIPEAVDNSIHLTFNQNAQSTSFKIIPINDNMILDNRNILFEIIETSETLEIGENNEFTATIIEDDFQPGATNTIAELKSNFSQNQNDWFVPTDYFIEGIITSDKNVIDEKAVYIQDNTSGIMIRFITANTYKLGDKVRVNIKNGTGRVVNGEYIMDYINISQVAKYAENLVVQPELITIEQLNTGNYQGKRVKLVGVYFESANGQQVFEGNQVIKQNNLGAIVTTYSTADFSNNVLPMGEVSVTGIVGKWNYIFPQKYSHDITN</sequence>
<dbReference type="InterPro" id="IPR043744">
    <property type="entry name" value="DUF5689"/>
</dbReference>
<dbReference type="InterPro" id="IPR038081">
    <property type="entry name" value="CalX-like_sf"/>
</dbReference>
<dbReference type="PROSITE" id="PS51257">
    <property type="entry name" value="PROKAR_LIPOPROTEIN"/>
    <property type="match status" value="1"/>
</dbReference>
<protein>
    <submittedName>
        <fullName evidence="3">DUF5689 domain-containing protein</fullName>
    </submittedName>
</protein>
<evidence type="ECO:0000259" key="2">
    <source>
        <dbReference type="Pfam" id="PF18942"/>
    </source>
</evidence>
<evidence type="ECO:0000313" key="4">
    <source>
        <dbReference type="Proteomes" id="UP001416393"/>
    </source>
</evidence>
<proteinExistence type="predicted"/>
<comment type="caution">
    <text evidence="3">The sequence shown here is derived from an EMBL/GenBank/DDBJ whole genome shotgun (WGS) entry which is preliminary data.</text>
</comment>
<organism evidence="3 4">
    <name type="scientific">Mariniflexile soesokkakense</name>
    <dbReference type="NCBI Taxonomy" id="1343160"/>
    <lineage>
        <taxon>Bacteria</taxon>
        <taxon>Pseudomonadati</taxon>
        <taxon>Bacteroidota</taxon>
        <taxon>Flavobacteriia</taxon>
        <taxon>Flavobacteriales</taxon>
        <taxon>Flavobacteriaceae</taxon>
        <taxon>Mariniflexile</taxon>
    </lineage>
</organism>
<keyword evidence="1" id="KW-0732">Signal</keyword>
<dbReference type="SUPFAM" id="SSF141072">
    <property type="entry name" value="CalX-like"/>
    <property type="match status" value="1"/>
</dbReference>